<sequence>MAKYRTIQQAFECIKALDADTAITYHALRQLVVSGQMPSMRVGKKYLIDLDVLSSLLNAQVSQDHSLDFTPGQSDL</sequence>
<accession>A0A644ZZW6</accession>
<comment type="caution">
    <text evidence="1">The sequence shown here is derived from an EMBL/GenBank/DDBJ whole genome shotgun (WGS) entry which is preliminary data.</text>
</comment>
<organism evidence="1">
    <name type="scientific">bioreactor metagenome</name>
    <dbReference type="NCBI Taxonomy" id="1076179"/>
    <lineage>
        <taxon>unclassified sequences</taxon>
        <taxon>metagenomes</taxon>
        <taxon>ecological metagenomes</taxon>
    </lineage>
</organism>
<protein>
    <recommendedName>
        <fullName evidence="2">Helix-turn-helix domain-containing protein</fullName>
    </recommendedName>
</protein>
<gene>
    <name evidence="1" type="ORF">SDC9_93020</name>
</gene>
<evidence type="ECO:0000313" key="1">
    <source>
        <dbReference type="EMBL" id="MPM46322.1"/>
    </source>
</evidence>
<proteinExistence type="predicted"/>
<dbReference type="EMBL" id="VSSQ01011230">
    <property type="protein sequence ID" value="MPM46322.1"/>
    <property type="molecule type" value="Genomic_DNA"/>
</dbReference>
<dbReference type="AlphaFoldDB" id="A0A644ZZW6"/>
<name>A0A644ZZW6_9ZZZZ</name>
<evidence type="ECO:0008006" key="2">
    <source>
        <dbReference type="Google" id="ProtNLM"/>
    </source>
</evidence>
<reference evidence="1" key="1">
    <citation type="submission" date="2019-08" db="EMBL/GenBank/DDBJ databases">
        <authorList>
            <person name="Kucharzyk K."/>
            <person name="Murdoch R.W."/>
            <person name="Higgins S."/>
            <person name="Loffler F."/>
        </authorList>
    </citation>
    <scope>NUCLEOTIDE SEQUENCE</scope>
</reference>